<dbReference type="Pfam" id="PF00126">
    <property type="entry name" value="HTH_1"/>
    <property type="match status" value="1"/>
</dbReference>
<dbReference type="PRINTS" id="PR00039">
    <property type="entry name" value="HTHLYSR"/>
</dbReference>
<dbReference type="InterPro" id="IPR005119">
    <property type="entry name" value="LysR_subst-bd"/>
</dbReference>
<evidence type="ECO:0000259" key="5">
    <source>
        <dbReference type="PROSITE" id="PS50931"/>
    </source>
</evidence>
<dbReference type="AlphaFoldDB" id="A0A0M0EFJ3"/>
<sequence length="297" mass="32252">MRPDQLGDLAVFVAIASDRSFTRAARRLGVTQSSLSQTMKRLEGQLGFRLLSRTTRSVAPTAAGERLLATLSPALAELDDEIETLSQTRGAAIGTVRITTGKHAADTVLWPMLPTFMRLHPGIEVEVCVEDGLTDVVAGRYDAGIRLGERLEKDMIALAVGPPLRVAVVAAPGYLSNHPRPMEPADLTAHRCVAYRNAHGELSPWSFERDGRAVTVTPGRGPVFNDADLLVAAALEGFGILYILEDLVAAPIADGHLIRLLEPWCEPFAGYHLYYPDRQGTTAFELFKKTLRASRAA</sequence>
<dbReference type="EMBL" id="LHUQ01000016">
    <property type="protein sequence ID" value="KON64032.1"/>
    <property type="molecule type" value="Genomic_DNA"/>
</dbReference>
<accession>A0A0M0EFJ3</accession>
<dbReference type="Proteomes" id="UP000037566">
    <property type="component" value="Unassembled WGS sequence"/>
</dbReference>
<evidence type="ECO:0000256" key="4">
    <source>
        <dbReference type="ARBA" id="ARBA00023163"/>
    </source>
</evidence>
<dbReference type="SUPFAM" id="SSF53850">
    <property type="entry name" value="Periplasmic binding protein-like II"/>
    <property type="match status" value="1"/>
</dbReference>
<protein>
    <submittedName>
        <fullName evidence="6">HTH-type transcriptional regulator PgrR</fullName>
    </submittedName>
</protein>
<dbReference type="GO" id="GO:0006351">
    <property type="term" value="P:DNA-templated transcription"/>
    <property type="evidence" value="ECO:0007669"/>
    <property type="project" value="TreeGrafter"/>
</dbReference>
<reference evidence="6" key="1">
    <citation type="submission" date="2015-08" db="EMBL/GenBank/DDBJ databases">
        <title>Draft genome sequence of Komagataeibacter europaeus CECT 8546 a cellulose producer strain from vinegar produced by the traditional method.</title>
        <authorList>
            <person name="Poehlein A."/>
            <person name="Valera M.J."/>
            <person name="Haack F.S."/>
            <person name="Mas A."/>
            <person name="Daniel R."/>
            <person name="Streit W.R."/>
            <person name="Mateo E."/>
        </authorList>
    </citation>
    <scope>NUCLEOTIDE SEQUENCE [LARGE SCALE GENOMIC DNA]</scope>
    <source>
        <strain evidence="6">CECT 8546</strain>
    </source>
</reference>
<evidence type="ECO:0000256" key="1">
    <source>
        <dbReference type="ARBA" id="ARBA00009437"/>
    </source>
</evidence>
<dbReference type="PANTHER" id="PTHR30537:SF1">
    <property type="entry name" value="HTH-TYPE TRANSCRIPTIONAL REGULATOR PGRR"/>
    <property type="match status" value="1"/>
</dbReference>
<dbReference type="GO" id="GO:0003700">
    <property type="term" value="F:DNA-binding transcription factor activity"/>
    <property type="evidence" value="ECO:0007669"/>
    <property type="project" value="InterPro"/>
</dbReference>
<dbReference type="InterPro" id="IPR036388">
    <property type="entry name" value="WH-like_DNA-bd_sf"/>
</dbReference>
<evidence type="ECO:0000313" key="7">
    <source>
        <dbReference type="Proteomes" id="UP000037566"/>
    </source>
</evidence>
<dbReference type="SUPFAM" id="SSF46785">
    <property type="entry name" value="Winged helix' DNA-binding domain"/>
    <property type="match status" value="1"/>
</dbReference>
<dbReference type="PROSITE" id="PS50931">
    <property type="entry name" value="HTH_LYSR"/>
    <property type="match status" value="1"/>
</dbReference>
<dbReference type="PANTHER" id="PTHR30537">
    <property type="entry name" value="HTH-TYPE TRANSCRIPTIONAL REGULATOR"/>
    <property type="match status" value="1"/>
</dbReference>
<dbReference type="InterPro" id="IPR000847">
    <property type="entry name" value="LysR_HTH_N"/>
</dbReference>
<organism evidence="6 7">
    <name type="scientific">Komagataeibacter europaeus</name>
    <name type="common">Gluconacetobacter europaeus</name>
    <dbReference type="NCBI Taxonomy" id="33995"/>
    <lineage>
        <taxon>Bacteria</taxon>
        <taxon>Pseudomonadati</taxon>
        <taxon>Pseudomonadota</taxon>
        <taxon>Alphaproteobacteria</taxon>
        <taxon>Acetobacterales</taxon>
        <taxon>Acetobacteraceae</taxon>
        <taxon>Komagataeibacter</taxon>
    </lineage>
</organism>
<dbReference type="OrthoDB" id="9812435at2"/>
<dbReference type="InterPro" id="IPR036390">
    <property type="entry name" value="WH_DNA-bd_sf"/>
</dbReference>
<dbReference type="InterPro" id="IPR058163">
    <property type="entry name" value="LysR-type_TF_proteobact-type"/>
</dbReference>
<keyword evidence="4" id="KW-0804">Transcription</keyword>
<dbReference type="GO" id="GO:0043565">
    <property type="term" value="F:sequence-specific DNA binding"/>
    <property type="evidence" value="ECO:0007669"/>
    <property type="project" value="TreeGrafter"/>
</dbReference>
<dbReference type="Gene3D" id="1.10.10.10">
    <property type="entry name" value="Winged helix-like DNA-binding domain superfamily/Winged helix DNA-binding domain"/>
    <property type="match status" value="1"/>
</dbReference>
<dbReference type="STRING" id="33995.KOEU_25070"/>
<gene>
    <name evidence="6" type="primary">pgrR2</name>
    <name evidence="6" type="ORF">KOEU_25070</name>
</gene>
<keyword evidence="3" id="KW-0238">DNA-binding</keyword>
<proteinExistence type="inferred from homology"/>
<comment type="similarity">
    <text evidence="1">Belongs to the LysR transcriptional regulatory family.</text>
</comment>
<evidence type="ECO:0000256" key="2">
    <source>
        <dbReference type="ARBA" id="ARBA00023015"/>
    </source>
</evidence>
<evidence type="ECO:0000313" key="6">
    <source>
        <dbReference type="EMBL" id="KON64032.1"/>
    </source>
</evidence>
<dbReference type="Gene3D" id="3.40.190.290">
    <property type="match status" value="1"/>
</dbReference>
<feature type="domain" description="HTH lysR-type" evidence="5">
    <location>
        <begin position="1"/>
        <end position="61"/>
    </location>
</feature>
<comment type="caution">
    <text evidence="6">The sequence shown here is derived from an EMBL/GenBank/DDBJ whole genome shotgun (WGS) entry which is preliminary data.</text>
</comment>
<name>A0A0M0EFJ3_KOMEU</name>
<dbReference type="RefSeq" id="WP_053323614.1">
    <property type="nucleotide sequence ID" value="NZ_LHUQ01000016.1"/>
</dbReference>
<dbReference type="FunFam" id="1.10.10.10:FF:000001">
    <property type="entry name" value="LysR family transcriptional regulator"/>
    <property type="match status" value="1"/>
</dbReference>
<keyword evidence="7" id="KW-1185">Reference proteome</keyword>
<dbReference type="Pfam" id="PF03466">
    <property type="entry name" value="LysR_substrate"/>
    <property type="match status" value="1"/>
</dbReference>
<keyword evidence="2" id="KW-0805">Transcription regulation</keyword>
<dbReference type="PATRIC" id="fig|33995.3.peg.2788"/>
<evidence type="ECO:0000256" key="3">
    <source>
        <dbReference type="ARBA" id="ARBA00023125"/>
    </source>
</evidence>